<evidence type="ECO:0000256" key="1">
    <source>
        <dbReference type="ARBA" id="ARBA00004245"/>
    </source>
</evidence>
<proteinExistence type="inferred from homology"/>
<evidence type="ECO:0000256" key="10">
    <source>
        <dbReference type="PROSITE-ProRule" id="PRU00339"/>
    </source>
</evidence>
<keyword evidence="9 11" id="KW-0206">Cytoskeleton</keyword>
<dbReference type="InterPro" id="IPR015792">
    <property type="entry name" value="Kinesin_light_repeat"/>
</dbReference>
<evidence type="ECO:0000256" key="6">
    <source>
        <dbReference type="ARBA" id="ARBA00022803"/>
    </source>
</evidence>
<dbReference type="EMBL" id="VZTO01015059">
    <property type="protein sequence ID" value="NXT24409.1"/>
    <property type="molecule type" value="Genomic_DNA"/>
</dbReference>
<feature type="repeat" description="TPR" evidence="10">
    <location>
        <begin position="300"/>
        <end position="333"/>
    </location>
</feature>
<feature type="repeat" description="TPR" evidence="10">
    <location>
        <begin position="258"/>
        <end position="291"/>
    </location>
</feature>
<evidence type="ECO:0000256" key="4">
    <source>
        <dbReference type="ARBA" id="ARBA00022701"/>
    </source>
</evidence>
<feature type="non-terminal residue" evidence="14">
    <location>
        <position position="628"/>
    </location>
</feature>
<dbReference type="PROSITE" id="PS50005">
    <property type="entry name" value="TPR"/>
    <property type="match status" value="2"/>
</dbReference>
<comment type="subunit">
    <text evidence="11">Oligomeric complex composed of two heavy chains and two light chains.</text>
</comment>
<feature type="compositionally biased region" description="Basic and acidic residues" evidence="13">
    <location>
        <begin position="159"/>
        <end position="179"/>
    </location>
</feature>
<name>A0A7L3AXT3_9AVES</name>
<evidence type="ECO:0000256" key="5">
    <source>
        <dbReference type="ARBA" id="ARBA00022737"/>
    </source>
</evidence>
<dbReference type="InterPro" id="IPR002151">
    <property type="entry name" value="Kinesin_light"/>
</dbReference>
<dbReference type="GO" id="GO:0005871">
    <property type="term" value="C:kinesin complex"/>
    <property type="evidence" value="ECO:0007669"/>
    <property type="project" value="UniProtKB-UniRule"/>
</dbReference>
<dbReference type="PANTHER" id="PTHR45783:SF6">
    <property type="entry name" value="KINESIN LIGHT CHAIN 4"/>
    <property type="match status" value="1"/>
</dbReference>
<accession>A0A7L3AXT3</accession>
<comment type="caution">
    <text evidence="14">The sequence shown here is derived from an EMBL/GenBank/DDBJ whole genome shotgun (WGS) entry which is preliminary data.</text>
</comment>
<evidence type="ECO:0000256" key="13">
    <source>
        <dbReference type="SAM" id="MobiDB-lite"/>
    </source>
</evidence>
<evidence type="ECO:0000256" key="7">
    <source>
        <dbReference type="ARBA" id="ARBA00023054"/>
    </source>
</evidence>
<reference evidence="14 15" key="1">
    <citation type="submission" date="2019-09" db="EMBL/GenBank/DDBJ databases">
        <title>Bird 10,000 Genomes (B10K) Project - Family phase.</title>
        <authorList>
            <person name="Zhang G."/>
        </authorList>
    </citation>
    <scope>NUCLEOTIDE SEQUENCE [LARGE SCALE GENOMIC DNA]</scope>
    <source>
        <strain evidence="14">B10K-DU-003-42</strain>
        <tissue evidence="14">Mixed tissue sample</tissue>
    </source>
</reference>
<dbReference type="GO" id="GO:0019894">
    <property type="term" value="F:kinesin binding"/>
    <property type="evidence" value="ECO:0007669"/>
    <property type="project" value="TreeGrafter"/>
</dbReference>
<dbReference type="GO" id="GO:0005737">
    <property type="term" value="C:cytoplasm"/>
    <property type="evidence" value="ECO:0007669"/>
    <property type="project" value="TreeGrafter"/>
</dbReference>
<keyword evidence="6 10" id="KW-0802">TPR repeat</keyword>
<protein>
    <recommendedName>
        <fullName evidence="11">Kinesin light chain</fullName>
    </recommendedName>
</protein>
<keyword evidence="15" id="KW-1185">Reference proteome</keyword>
<comment type="function">
    <text evidence="11">Kinesin is a microtubule-associated force-producing protein that play a role in organelle transport.</text>
</comment>
<keyword evidence="5" id="KW-0677">Repeat</keyword>
<feature type="region of interest" description="Disordered" evidence="13">
    <location>
        <begin position="159"/>
        <end position="205"/>
    </location>
</feature>
<dbReference type="GO" id="GO:0007018">
    <property type="term" value="P:microtubule-based movement"/>
    <property type="evidence" value="ECO:0007669"/>
    <property type="project" value="TreeGrafter"/>
</dbReference>
<keyword evidence="8 11" id="KW-0505">Motor protein</keyword>
<dbReference type="SUPFAM" id="SSF48452">
    <property type="entry name" value="TPR-like"/>
    <property type="match status" value="2"/>
</dbReference>
<feature type="non-terminal residue" evidence="14">
    <location>
        <position position="1"/>
    </location>
</feature>
<organism evidence="14 15">
    <name type="scientific">Syrrhaptes paradoxus</name>
    <name type="common">Pallas's sandgrouse</name>
    <dbReference type="NCBI Taxonomy" id="302527"/>
    <lineage>
        <taxon>Eukaryota</taxon>
        <taxon>Metazoa</taxon>
        <taxon>Chordata</taxon>
        <taxon>Craniata</taxon>
        <taxon>Vertebrata</taxon>
        <taxon>Euteleostomi</taxon>
        <taxon>Archelosauria</taxon>
        <taxon>Archosauria</taxon>
        <taxon>Dinosauria</taxon>
        <taxon>Saurischia</taxon>
        <taxon>Theropoda</taxon>
        <taxon>Coelurosauria</taxon>
        <taxon>Aves</taxon>
        <taxon>Neognathae</taxon>
        <taxon>Neoaves</taxon>
        <taxon>Columbimorphae</taxon>
        <taxon>Pterocliformes</taxon>
        <taxon>Pteroclidae</taxon>
        <taxon>Syrrhaptes</taxon>
    </lineage>
</organism>
<dbReference type="GO" id="GO:0005874">
    <property type="term" value="C:microtubule"/>
    <property type="evidence" value="ECO:0007669"/>
    <property type="project" value="UniProtKB-UniRule"/>
</dbReference>
<keyword evidence="3 11" id="KW-0963">Cytoplasm</keyword>
<dbReference type="Pfam" id="PF13374">
    <property type="entry name" value="TPR_10"/>
    <property type="match status" value="1"/>
</dbReference>
<dbReference type="PANTHER" id="PTHR45783">
    <property type="entry name" value="KINESIN LIGHT CHAIN"/>
    <property type="match status" value="1"/>
</dbReference>
<evidence type="ECO:0000313" key="14">
    <source>
        <dbReference type="EMBL" id="NXT24409.1"/>
    </source>
</evidence>
<dbReference type="InterPro" id="IPR019734">
    <property type="entry name" value="TPR_rpt"/>
</dbReference>
<dbReference type="Pfam" id="PF13424">
    <property type="entry name" value="TPR_12"/>
    <property type="match status" value="2"/>
</dbReference>
<evidence type="ECO:0000256" key="2">
    <source>
        <dbReference type="ARBA" id="ARBA00009622"/>
    </source>
</evidence>
<evidence type="ECO:0000256" key="11">
    <source>
        <dbReference type="RuleBase" id="RU367020"/>
    </source>
</evidence>
<evidence type="ECO:0000313" key="15">
    <source>
        <dbReference type="Proteomes" id="UP000536260"/>
    </source>
</evidence>
<gene>
    <name evidence="14" type="primary">Klc4</name>
    <name evidence="14" type="ORF">SYRPAR_R04792</name>
</gene>
<dbReference type="SMART" id="SM00028">
    <property type="entry name" value="TPR"/>
    <property type="match status" value="4"/>
</dbReference>
<evidence type="ECO:0000256" key="8">
    <source>
        <dbReference type="ARBA" id="ARBA00023175"/>
    </source>
</evidence>
<evidence type="ECO:0000256" key="12">
    <source>
        <dbReference type="SAM" id="Coils"/>
    </source>
</evidence>
<feature type="region of interest" description="Disordered" evidence="13">
    <location>
        <begin position="591"/>
        <end position="628"/>
    </location>
</feature>
<evidence type="ECO:0000256" key="9">
    <source>
        <dbReference type="ARBA" id="ARBA00023212"/>
    </source>
</evidence>
<dbReference type="Gene3D" id="1.25.40.10">
    <property type="entry name" value="Tetratricopeptide repeat domain"/>
    <property type="match status" value="1"/>
</dbReference>
<comment type="similarity">
    <text evidence="2 11">Belongs to the kinesin light chain family.</text>
</comment>
<dbReference type="InterPro" id="IPR011990">
    <property type="entry name" value="TPR-like_helical_dom_sf"/>
</dbReference>
<dbReference type="AlphaFoldDB" id="A0A7L3AXT3"/>
<evidence type="ECO:0000256" key="3">
    <source>
        <dbReference type="ARBA" id="ARBA00022490"/>
    </source>
</evidence>
<keyword evidence="7 12" id="KW-0175">Coiled coil</keyword>
<dbReference type="FunFam" id="1.25.40.10:FF:000003">
    <property type="entry name" value="kinesin light chain isoform X1"/>
    <property type="match status" value="1"/>
</dbReference>
<feature type="coiled-coil region" evidence="12">
    <location>
        <begin position="92"/>
        <end position="154"/>
    </location>
</feature>
<sequence>QGFRSRTMSTMVYPREEKLDKLSQEEIISNTKLVMQGLEALKNEHNSILHSLLETIKCLKKDEEANLVHEKSNLLRKSVEMIELGLGEAQVMMALSNHLNAVESEKQKLRAQVRRLCQENQWLRDELANTQQKLQRSEQTVAQLEEEKKHLEFMNQLKKYDEDVSPSEEKEGDSAKDSLDDLFPNEEEEHGPGSPRQHSSAVAAAQQGGYEIPARLRTLHNLVIQYASQGRYEVAVPLCKQALEDLEKTSGHDHPDVATMLNILALVYRDQNKYKEAAHLLNDALSIREKTLGKDHPAVAATLNNLAVLYGKRGKYKEAEPLCKRALEIREKVLGKDHPDVAKQLNNLALLCQNQGKYDEVEYYYCRALEIYESCLGPDDPNVAKTKNNLASCYLKQGKYKDAEVLYKEILTRAHVKEFGSVDDEHKPIWMHAEEREEMSKVSLSWSLLPVGSSKSPGRERRSRGSDLLLERTEKGKTWCFFIPFYLQGIDPINQTKVVEILKEGDGTERRRSLGGSVKYENATDGSEEVSMGVEWSGDGSGTLQRSSSLGKIRDVIRRSSEMLVKKLQGNGPLEPRNTSMKRAASLNYLHKSSDSSFEGTPGFRAESRGLSASSMDLSSHSSLLSPN</sequence>
<dbReference type="PROSITE" id="PS01160">
    <property type="entry name" value="KINESIN_LIGHT"/>
    <property type="match status" value="1"/>
</dbReference>
<feature type="region of interest" description="Disordered" evidence="13">
    <location>
        <begin position="509"/>
        <end position="549"/>
    </location>
</feature>
<comment type="subcellular location">
    <subcellularLocation>
        <location evidence="1 11">Cytoplasm</location>
        <location evidence="1 11">Cytoskeleton</location>
    </subcellularLocation>
</comment>
<keyword evidence="4 11" id="KW-0493">Microtubule</keyword>
<feature type="compositionally biased region" description="Low complexity" evidence="13">
    <location>
        <begin position="609"/>
        <end position="628"/>
    </location>
</feature>
<dbReference type="PRINTS" id="PR00381">
    <property type="entry name" value="KINESINLIGHT"/>
</dbReference>
<dbReference type="Proteomes" id="UP000536260">
    <property type="component" value="Unassembled WGS sequence"/>
</dbReference>